<dbReference type="SMART" id="SM00220">
    <property type="entry name" value="S_TKc"/>
    <property type="match status" value="1"/>
</dbReference>
<evidence type="ECO:0000256" key="3">
    <source>
        <dbReference type="ARBA" id="ARBA00022737"/>
    </source>
</evidence>
<dbReference type="InterPro" id="IPR027417">
    <property type="entry name" value="P-loop_NTPase"/>
</dbReference>
<dbReference type="SUPFAM" id="SSF56112">
    <property type="entry name" value="Protein kinase-like (PK-like)"/>
    <property type="match status" value="1"/>
</dbReference>
<keyword evidence="3" id="KW-0677">Repeat</keyword>
<name>A0A0D9XV33_9ORYZ</name>
<dbReference type="InterPro" id="IPR058922">
    <property type="entry name" value="WHD_DRP"/>
</dbReference>
<dbReference type="Gramene" id="LPERR11G18670.1">
    <property type="protein sequence ID" value="LPERR11G18670.1"/>
    <property type="gene ID" value="LPERR11G18670"/>
</dbReference>
<dbReference type="InterPro" id="IPR036537">
    <property type="entry name" value="Adaptor_Cbl_N_dom_sf"/>
</dbReference>
<keyword evidence="6" id="KW-0472">Membrane</keyword>
<feature type="domain" description="Protein kinase" evidence="8">
    <location>
        <begin position="1397"/>
        <end position="1678"/>
    </location>
</feature>
<keyword evidence="10" id="KW-1185">Reference proteome</keyword>
<dbReference type="PROSITE" id="PS50011">
    <property type="entry name" value="PROTEIN_KINASE_DOM"/>
    <property type="match status" value="1"/>
</dbReference>
<dbReference type="InterPro" id="IPR042197">
    <property type="entry name" value="Apaf_helical"/>
</dbReference>
<dbReference type="GO" id="GO:0043531">
    <property type="term" value="F:ADP binding"/>
    <property type="evidence" value="ECO:0007669"/>
    <property type="project" value="InterPro"/>
</dbReference>
<dbReference type="PANTHER" id="PTHR36766:SF64">
    <property type="entry name" value="OS12G0206100 PROTEIN"/>
    <property type="match status" value="1"/>
</dbReference>
<dbReference type="GO" id="GO:0006952">
    <property type="term" value="P:defense response"/>
    <property type="evidence" value="ECO:0007669"/>
    <property type="project" value="UniProtKB-KW"/>
</dbReference>
<dbReference type="InterPro" id="IPR002182">
    <property type="entry name" value="NB-ARC"/>
</dbReference>
<dbReference type="SUPFAM" id="SSF52540">
    <property type="entry name" value="P-loop containing nucleoside triphosphate hydrolases"/>
    <property type="match status" value="1"/>
</dbReference>
<dbReference type="Gene3D" id="3.40.50.300">
    <property type="entry name" value="P-loop containing nucleotide triphosphate hydrolases"/>
    <property type="match status" value="1"/>
</dbReference>
<proteinExistence type="predicted"/>
<dbReference type="Gene3D" id="1.10.8.430">
    <property type="entry name" value="Helical domain of apoptotic protease-activating factors"/>
    <property type="match status" value="1"/>
</dbReference>
<dbReference type="InterPro" id="IPR000719">
    <property type="entry name" value="Prot_kinase_dom"/>
</dbReference>
<dbReference type="Gene3D" id="1.10.510.10">
    <property type="entry name" value="Transferase(Phosphotransferase) domain 1"/>
    <property type="match status" value="1"/>
</dbReference>
<dbReference type="PROSITE" id="PS00108">
    <property type="entry name" value="PROTEIN_KINASE_ST"/>
    <property type="match status" value="1"/>
</dbReference>
<keyword evidence="2" id="KW-0812">Transmembrane</keyword>
<reference evidence="9 10" key="1">
    <citation type="submission" date="2012-08" db="EMBL/GenBank/DDBJ databases">
        <title>Oryza genome evolution.</title>
        <authorList>
            <person name="Wing R.A."/>
        </authorList>
    </citation>
    <scope>NUCLEOTIDE SEQUENCE</scope>
</reference>
<evidence type="ECO:0000256" key="6">
    <source>
        <dbReference type="ARBA" id="ARBA00023136"/>
    </source>
</evidence>
<reference evidence="10" key="2">
    <citation type="submission" date="2013-12" db="EMBL/GenBank/DDBJ databases">
        <authorList>
            <person name="Yu Y."/>
            <person name="Lee S."/>
            <person name="de Baynast K."/>
            <person name="Wissotski M."/>
            <person name="Liu L."/>
            <person name="Talag J."/>
            <person name="Goicoechea J."/>
            <person name="Angelova A."/>
            <person name="Jetty R."/>
            <person name="Kudrna D."/>
            <person name="Golser W."/>
            <person name="Rivera L."/>
            <person name="Zhang J."/>
            <person name="Wing R."/>
        </authorList>
    </citation>
    <scope>NUCLEOTIDE SEQUENCE</scope>
</reference>
<feature type="region of interest" description="Disordered" evidence="7">
    <location>
        <begin position="1641"/>
        <end position="1678"/>
    </location>
</feature>
<organism evidence="9 10">
    <name type="scientific">Leersia perrieri</name>
    <dbReference type="NCBI Taxonomy" id="77586"/>
    <lineage>
        <taxon>Eukaryota</taxon>
        <taxon>Viridiplantae</taxon>
        <taxon>Streptophyta</taxon>
        <taxon>Embryophyta</taxon>
        <taxon>Tracheophyta</taxon>
        <taxon>Spermatophyta</taxon>
        <taxon>Magnoliopsida</taxon>
        <taxon>Liliopsida</taxon>
        <taxon>Poales</taxon>
        <taxon>Poaceae</taxon>
        <taxon>BOP clade</taxon>
        <taxon>Oryzoideae</taxon>
        <taxon>Oryzeae</taxon>
        <taxon>Oryzinae</taxon>
        <taxon>Leersia</taxon>
    </lineage>
</organism>
<protein>
    <recommendedName>
        <fullName evidence="8">Protein kinase domain-containing protein</fullName>
    </recommendedName>
</protein>
<dbReference type="EnsemblPlants" id="LPERR11G18670.1">
    <property type="protein sequence ID" value="LPERR11G18670.1"/>
    <property type="gene ID" value="LPERR11G18670"/>
</dbReference>
<dbReference type="PANTHER" id="PTHR36766">
    <property type="entry name" value="PLANT BROAD-SPECTRUM MILDEW RESISTANCE PROTEIN RPW8"/>
    <property type="match status" value="1"/>
</dbReference>
<dbReference type="InterPro" id="IPR056789">
    <property type="entry name" value="LRR_R13L1-DRL21"/>
</dbReference>
<dbReference type="Proteomes" id="UP000032180">
    <property type="component" value="Chromosome 11"/>
</dbReference>
<accession>A0A0D9XV33</accession>
<evidence type="ECO:0000313" key="9">
    <source>
        <dbReference type="EnsemblPlants" id="LPERR11G18670.1"/>
    </source>
</evidence>
<dbReference type="Pfam" id="PF23247">
    <property type="entry name" value="LRR_RPS2"/>
    <property type="match status" value="1"/>
</dbReference>
<dbReference type="InterPro" id="IPR011009">
    <property type="entry name" value="Kinase-like_dom_sf"/>
</dbReference>
<keyword evidence="5" id="KW-1133">Transmembrane helix</keyword>
<dbReference type="InterPro" id="IPR036388">
    <property type="entry name" value="WH-like_DNA-bd_sf"/>
</dbReference>
<keyword evidence="4" id="KW-0611">Plant defense</keyword>
<dbReference type="SUPFAM" id="SSF52058">
    <property type="entry name" value="L domain-like"/>
    <property type="match status" value="1"/>
</dbReference>
<dbReference type="Pfam" id="PF23559">
    <property type="entry name" value="WHD_DRP"/>
    <property type="match status" value="1"/>
</dbReference>
<dbReference type="STRING" id="77586.A0A0D9XV33"/>
<reference evidence="9" key="3">
    <citation type="submission" date="2015-04" db="UniProtKB">
        <authorList>
            <consortium name="EnsemblPlants"/>
        </authorList>
    </citation>
    <scope>IDENTIFICATION</scope>
</reference>
<dbReference type="CDD" id="cd21037">
    <property type="entry name" value="MLKL_NTD"/>
    <property type="match status" value="1"/>
</dbReference>
<dbReference type="eggNOG" id="KOG1187">
    <property type="taxonomic scope" value="Eukaryota"/>
</dbReference>
<evidence type="ECO:0000313" key="10">
    <source>
        <dbReference type="Proteomes" id="UP000032180"/>
    </source>
</evidence>
<evidence type="ECO:0000256" key="5">
    <source>
        <dbReference type="ARBA" id="ARBA00022989"/>
    </source>
</evidence>
<dbReference type="Gene3D" id="1.10.10.10">
    <property type="entry name" value="Winged helix-like DNA-binding domain superfamily/Winged helix DNA-binding domain"/>
    <property type="match status" value="1"/>
</dbReference>
<evidence type="ECO:0000256" key="1">
    <source>
        <dbReference type="ARBA" id="ARBA00022614"/>
    </source>
</evidence>
<dbReference type="Pfam" id="PF00931">
    <property type="entry name" value="NB-ARC"/>
    <property type="match status" value="1"/>
</dbReference>
<dbReference type="Pfam" id="PF00069">
    <property type="entry name" value="Pkinase"/>
    <property type="match status" value="1"/>
</dbReference>
<evidence type="ECO:0000256" key="4">
    <source>
        <dbReference type="ARBA" id="ARBA00022821"/>
    </source>
</evidence>
<keyword evidence="1" id="KW-0433">Leucine-rich repeat</keyword>
<dbReference type="GO" id="GO:0004672">
    <property type="term" value="F:protein kinase activity"/>
    <property type="evidence" value="ECO:0007669"/>
    <property type="project" value="InterPro"/>
</dbReference>
<dbReference type="GO" id="GO:0005524">
    <property type="term" value="F:ATP binding"/>
    <property type="evidence" value="ECO:0007669"/>
    <property type="project" value="InterPro"/>
</dbReference>
<evidence type="ECO:0000256" key="7">
    <source>
        <dbReference type="SAM" id="MobiDB-lite"/>
    </source>
</evidence>
<sequence>MIKKPLCKTLMLSIKSKASDIHDLLRMLQDTEMRIYLPSQKHKIMAAAAAIIAGKLAGTSVANATISFWIGKAFTCLTDYWKADGLDDLKGRVLQSVKKVQVVFDIVDPEYIKQQSSALDLWLWQFRDAVEAAEDVIDELHYDELRDKAKDHKVSDWGSSSAKLKRKFVKSVKHVGVMGKSVKEFTHHGTLKRLRKVLEGLEKAATEIVAILTVTQQLKDIASGSKRQVNFVNRDHDTGSTLTEPYFVGREEEKKKIIRWLTQAPVEASEIVRSTHHVPIFSVVGHGGMGKTTLAQYVCEKDEVVNNFKVIWVHVSTRFNATSVTSKLLESVTRVKPCADHLETLQQMLKQELRSVKFFLVLDDVWEDKNRKEWENIFAPLRKAESGSKILVTTRMQSVADMAANAMGVEREYLELEGLQEDENLKLFNHHVYSGRNPQDFENLKPIGEQLAKQLRGCPLVTKVVSGYLQCNMDPDSWTDFLQEGLVHFNGSEDDVMETLRLSYYCLPAQVQICFRYCSIFPQDYEFKKKDLVLMWMGSGLISQHGNKQRRIEDIGYQILAELTRKSFFEMKFKVVQYSQRREEYYVMHDLIHELAKYVSAGECTTLIDPIMLENESENIRHLRIACIDKFSTEEVKKITCFKNLRTTIIDGPGLIDKDMLGMVENAIQNSKSLRLLRSNLENTFHLPKLAELKHLRYVYLHRISLEGMRGLVKLYHLQLVDCLNDCGEELRQVMYLGNIDHLRYVNYGSRRIGEFPVGRLTSLQELHNYRVQGSKGNKISAIKNLKALRELEVCSIENVESLEEADNAKLKEKPYLNSLALTWSARADAENAKDDLILDHLEPHALIRNLKISGYCGARLPIWIENLRVKNLVSLELARCIFWEQLPSLGELECLKKLWLECLPSLRHIGQPSHLSDSNCIGSYLPPHLDTLIVRRCKELKQLPILPPSLVHMEICKVGLTEFPRIGNLHGESIETRPSKLQFISVEECESLTLPKGSLLLQIHYIRTIHVLHVSDCKELEPAPLFDEMISLRELSIRNCPKLKASNETEGKNLSPSLKMLIIKQCGDLVHLLIKSLHGLVNLSELVLENCPGLLSLPSADVFKSLKSLKFLEITGCEDLSSFGGLSSLRSLIELKIRSCSRLAAPPVLGGAASVPAKDYDVDVIEEENLVLPGSSLQIDYLEVDLACVLNIEPLSSLCHTKGLVIGGGTQLESLPEQWLLQNHKELQSLKVLCASSLESLPLSMRDLRALNFLLLSGAGKLTSLPDMPSSLQWLHVIGCCPELVTQIRVKDSPEWRKISTIHKVHIVAAKTVQSQIFDAVCRAHQGRPRRVLMIAELLPHLQDPEVIAGRAEPEIRWPLVGLDDTLREAHELVMSYQEKNTVYQLVMAGRQADKFRDIQSKINERLDRIYKVLLPSDETVLPFHLQALVFAENVAEEVVTYGEEGEKFTMAELANNNFAPDRLIGHGISKVYVGRLPDGRERTVDVLDQPTILVFEYMINSSLDDHLHGSLWSSSPVMTSWSMRMEILLGVSRAIEYLHINPEQRVIHRDIKTSNILLDEDWVPRLSDFGVSVTDKMECDYMVVGTHGYMDPEYLDGVVHESLTSFTLPIIEAGELHKPQGDRQAPGIGTNTEAARGIGTGGANGSVLSAAERKGPACHFERRGQPSGGTRSHPRR</sequence>
<dbReference type="Gene3D" id="3.80.10.10">
    <property type="entry name" value="Ribonuclease Inhibitor"/>
    <property type="match status" value="3"/>
</dbReference>
<dbReference type="PRINTS" id="PR00364">
    <property type="entry name" value="DISEASERSIST"/>
</dbReference>
<evidence type="ECO:0000256" key="2">
    <source>
        <dbReference type="ARBA" id="ARBA00022692"/>
    </source>
</evidence>
<dbReference type="InterPro" id="IPR032675">
    <property type="entry name" value="LRR_dom_sf"/>
</dbReference>
<dbReference type="InterPro" id="IPR008271">
    <property type="entry name" value="Ser/Thr_kinase_AS"/>
</dbReference>
<dbReference type="InterPro" id="IPR057135">
    <property type="entry name" value="At4g27190-like_LRR"/>
</dbReference>
<dbReference type="GO" id="GO:0007166">
    <property type="term" value="P:cell surface receptor signaling pathway"/>
    <property type="evidence" value="ECO:0007669"/>
    <property type="project" value="InterPro"/>
</dbReference>
<dbReference type="HOGENOM" id="CLU_000837_8_8_1"/>
<dbReference type="InterPro" id="IPR059179">
    <property type="entry name" value="MLKL-like_MCAfunc"/>
</dbReference>
<feature type="compositionally biased region" description="Basic and acidic residues" evidence="7">
    <location>
        <begin position="1653"/>
        <end position="1666"/>
    </location>
</feature>
<dbReference type="Gene3D" id="1.20.930.20">
    <property type="entry name" value="Adaptor protein Cbl, N-terminal domain"/>
    <property type="match status" value="1"/>
</dbReference>
<dbReference type="Pfam" id="PF25019">
    <property type="entry name" value="LRR_R13L1-DRL21"/>
    <property type="match status" value="1"/>
</dbReference>
<evidence type="ECO:0000259" key="8">
    <source>
        <dbReference type="PROSITE" id="PS50011"/>
    </source>
</evidence>
<dbReference type="eggNOG" id="KOG4658">
    <property type="taxonomic scope" value="Eukaryota"/>
</dbReference>